<dbReference type="Gene3D" id="1.20.1250.20">
    <property type="entry name" value="MFS general substrate transporter like domains"/>
    <property type="match status" value="1"/>
</dbReference>
<gene>
    <name evidence="2" type="ORF">IAA55_08645</name>
</gene>
<feature type="transmembrane region" description="Helical" evidence="1">
    <location>
        <begin position="180"/>
        <end position="201"/>
    </location>
</feature>
<dbReference type="GO" id="GO:0008643">
    <property type="term" value="P:carbohydrate transport"/>
    <property type="evidence" value="ECO:0007669"/>
    <property type="project" value="InterPro"/>
</dbReference>
<feature type="transmembrane region" description="Helical" evidence="1">
    <location>
        <begin position="230"/>
        <end position="253"/>
    </location>
</feature>
<dbReference type="GO" id="GO:0005886">
    <property type="term" value="C:plasma membrane"/>
    <property type="evidence" value="ECO:0007669"/>
    <property type="project" value="TreeGrafter"/>
</dbReference>
<dbReference type="InterPro" id="IPR039672">
    <property type="entry name" value="MFS_2"/>
</dbReference>
<dbReference type="Proteomes" id="UP000823912">
    <property type="component" value="Unassembled WGS sequence"/>
</dbReference>
<keyword evidence="1" id="KW-1133">Transmembrane helix</keyword>
<dbReference type="PANTHER" id="PTHR11328:SF24">
    <property type="entry name" value="MAJOR FACILITATOR SUPERFAMILY (MFS) PROFILE DOMAIN-CONTAINING PROTEIN"/>
    <property type="match status" value="1"/>
</dbReference>
<keyword evidence="1" id="KW-0472">Membrane</keyword>
<feature type="transmembrane region" description="Helical" evidence="1">
    <location>
        <begin position="16"/>
        <end position="35"/>
    </location>
</feature>
<reference evidence="2" key="2">
    <citation type="journal article" date="2021" name="PeerJ">
        <title>Extensive microbial diversity within the chicken gut microbiome revealed by metagenomics and culture.</title>
        <authorList>
            <person name="Gilroy R."/>
            <person name="Ravi A."/>
            <person name="Getino M."/>
            <person name="Pursley I."/>
            <person name="Horton D.L."/>
            <person name="Alikhan N.F."/>
            <person name="Baker D."/>
            <person name="Gharbi K."/>
            <person name="Hall N."/>
            <person name="Watson M."/>
            <person name="Adriaenssens E.M."/>
            <person name="Foster-Nyarko E."/>
            <person name="Jarju S."/>
            <person name="Secka A."/>
            <person name="Antonio M."/>
            <person name="Oren A."/>
            <person name="Chaudhuri R.R."/>
            <person name="La Ragione R."/>
            <person name="Hildebrand F."/>
            <person name="Pallen M.J."/>
        </authorList>
    </citation>
    <scope>NUCLEOTIDE SEQUENCE</scope>
    <source>
        <strain evidence="2">ChiSjej5B23-6657</strain>
    </source>
</reference>
<evidence type="ECO:0000256" key="1">
    <source>
        <dbReference type="SAM" id="Phobius"/>
    </source>
</evidence>
<keyword evidence="1" id="KW-0812">Transmembrane</keyword>
<feature type="transmembrane region" description="Helical" evidence="1">
    <location>
        <begin position="292"/>
        <end position="313"/>
    </location>
</feature>
<feature type="transmembrane region" description="Helical" evidence="1">
    <location>
        <begin position="109"/>
        <end position="130"/>
    </location>
</feature>
<feature type="transmembrane region" description="Helical" evidence="1">
    <location>
        <begin position="265"/>
        <end position="285"/>
    </location>
</feature>
<reference evidence="2" key="1">
    <citation type="submission" date="2020-10" db="EMBL/GenBank/DDBJ databases">
        <authorList>
            <person name="Gilroy R."/>
        </authorList>
    </citation>
    <scope>NUCLEOTIDE SEQUENCE</scope>
    <source>
        <strain evidence="2">ChiSjej5B23-6657</strain>
    </source>
</reference>
<dbReference type="SUPFAM" id="SSF103473">
    <property type="entry name" value="MFS general substrate transporter"/>
    <property type="match status" value="1"/>
</dbReference>
<dbReference type="EMBL" id="DVHM01000141">
    <property type="protein sequence ID" value="HIR71335.1"/>
    <property type="molecule type" value="Genomic_DNA"/>
</dbReference>
<feature type="transmembrane region" description="Helical" evidence="1">
    <location>
        <begin position="82"/>
        <end position="103"/>
    </location>
</feature>
<comment type="caution">
    <text evidence="2">The sequence shown here is derived from an EMBL/GenBank/DDBJ whole genome shotgun (WGS) entry which is preliminary data.</text>
</comment>
<feature type="transmembrane region" description="Helical" evidence="1">
    <location>
        <begin position="151"/>
        <end position="174"/>
    </location>
</feature>
<organism evidence="2 3">
    <name type="scientific">Candidatus Pullilachnospira gallistercoris</name>
    <dbReference type="NCBI Taxonomy" id="2840911"/>
    <lineage>
        <taxon>Bacteria</taxon>
        <taxon>Bacillati</taxon>
        <taxon>Bacillota</taxon>
        <taxon>Clostridia</taxon>
        <taxon>Lachnospirales</taxon>
        <taxon>Lachnospiraceae</taxon>
        <taxon>Lachnospiraceae incertae sedis</taxon>
        <taxon>Candidatus Pullilachnospira</taxon>
    </lineage>
</organism>
<feature type="transmembrane region" description="Helical" evidence="1">
    <location>
        <begin position="319"/>
        <end position="340"/>
    </location>
</feature>
<protein>
    <submittedName>
        <fullName evidence="2">MFS transporter</fullName>
    </submittedName>
</protein>
<sequence length="457" mass="51131">MSTEEYRASLKEKIPYGMYFFGQGMIYTLVSQYLMMYYTDYAYLPTLVISVIMFGGKIWDGINDTLFGLIMDKVRFKSGKRFLPWLKVAVVSIPISTVFLFSIEGVENMGLRIAAAILTYVIWDLCYTVSDAPAYALPTVMTNSVKDRSTFMTFAGIGGAVAMALSAIIIPVLFDSAGFFAAGIVAAVLCFIFMSFVLVFCKERFYVKTSEKHEEPTLRETLLYLKGNRYLLYFYGYRLISGIVSVSMLSYMAKYCLGDVTAVSMIAIYSMPMILAVYLASPFLLKKFDKIVLYRVCTILSAVVYFLTFLIGYENKTVVIFAMAVIAALAILPSIVMGALPQDCIEYGTFKTGVRKEGITFALQSFISKIISAFATANASLILFFLDYDAKADVQPASTVDAIWGCSLLIPMAGMLLGLFCLFAYKLRDRDVQLMCDANEGKITREEALERMSREYR</sequence>
<dbReference type="InterPro" id="IPR036259">
    <property type="entry name" value="MFS_trans_sf"/>
</dbReference>
<dbReference type="GO" id="GO:0015293">
    <property type="term" value="F:symporter activity"/>
    <property type="evidence" value="ECO:0007669"/>
    <property type="project" value="InterPro"/>
</dbReference>
<dbReference type="PANTHER" id="PTHR11328">
    <property type="entry name" value="MAJOR FACILITATOR SUPERFAMILY DOMAIN-CONTAINING PROTEIN"/>
    <property type="match status" value="1"/>
</dbReference>
<evidence type="ECO:0000313" key="3">
    <source>
        <dbReference type="Proteomes" id="UP000823912"/>
    </source>
</evidence>
<feature type="transmembrane region" description="Helical" evidence="1">
    <location>
        <begin position="402"/>
        <end position="425"/>
    </location>
</feature>
<dbReference type="AlphaFoldDB" id="A0A9D1EAD7"/>
<name>A0A9D1EAD7_9FIRM</name>
<feature type="transmembrane region" description="Helical" evidence="1">
    <location>
        <begin position="361"/>
        <end position="386"/>
    </location>
</feature>
<proteinExistence type="predicted"/>
<dbReference type="Pfam" id="PF13347">
    <property type="entry name" value="MFS_2"/>
    <property type="match status" value="1"/>
</dbReference>
<evidence type="ECO:0000313" key="2">
    <source>
        <dbReference type="EMBL" id="HIR71335.1"/>
    </source>
</evidence>
<feature type="transmembrane region" description="Helical" evidence="1">
    <location>
        <begin position="41"/>
        <end position="62"/>
    </location>
</feature>
<accession>A0A9D1EAD7</accession>